<dbReference type="RefSeq" id="WP_163660126.1">
    <property type="nucleotide sequence ID" value="NZ_QZCE01000001.1"/>
</dbReference>
<evidence type="ECO:0000313" key="1">
    <source>
        <dbReference type="EMBL" id="NEZ62011.1"/>
    </source>
</evidence>
<organism evidence="1 2">
    <name type="scientific">Adonisia turfae CCMR0082</name>
    <dbReference type="NCBI Taxonomy" id="2304604"/>
    <lineage>
        <taxon>Bacteria</taxon>
        <taxon>Bacillati</taxon>
        <taxon>Cyanobacteriota</taxon>
        <taxon>Adonisia</taxon>
        <taxon>Adonisia turfae</taxon>
    </lineage>
</organism>
<accession>A0A6M0S213</accession>
<protein>
    <submittedName>
        <fullName evidence="1">Uncharacterized protein</fullName>
    </submittedName>
</protein>
<reference evidence="1 2" key="1">
    <citation type="journal article" date="2020" name="Microb. Ecol.">
        <title>Ecogenomics of the Marine Benthic Filamentous Cyanobacterium Adonisia.</title>
        <authorList>
            <person name="Walter J.M."/>
            <person name="Coutinho F.H."/>
            <person name="Leomil L."/>
            <person name="Hargreaves P.I."/>
            <person name="Campeao M.E."/>
            <person name="Vieira V.V."/>
            <person name="Silva B.S."/>
            <person name="Fistarol G.O."/>
            <person name="Salomon P.S."/>
            <person name="Sawabe T."/>
            <person name="Mino S."/>
            <person name="Hosokawa M."/>
            <person name="Miyashita H."/>
            <person name="Maruyama F."/>
            <person name="van Verk M.C."/>
            <person name="Dutilh B.E."/>
            <person name="Thompson C.C."/>
            <person name="Thompson F.L."/>
        </authorList>
    </citation>
    <scope>NUCLEOTIDE SEQUENCE [LARGE SCALE GENOMIC DNA]</scope>
    <source>
        <strain evidence="1 2">CCMR0082</strain>
    </source>
</reference>
<proteinExistence type="predicted"/>
<evidence type="ECO:0000313" key="2">
    <source>
        <dbReference type="Proteomes" id="UP000473574"/>
    </source>
</evidence>
<dbReference type="EMBL" id="QZCE01000001">
    <property type="protein sequence ID" value="NEZ62011.1"/>
    <property type="molecule type" value="Genomic_DNA"/>
</dbReference>
<gene>
    <name evidence="1" type="ORF">D0962_04345</name>
</gene>
<name>A0A6M0S213_9CYAN</name>
<dbReference type="AlphaFoldDB" id="A0A6M0S213"/>
<comment type="caution">
    <text evidence="1">The sequence shown here is derived from an EMBL/GenBank/DDBJ whole genome shotgun (WGS) entry which is preliminary data.</text>
</comment>
<sequence length="292" mass="29528">MYNEYNALNTQRSVTAPGQYAPGLALNDQLSVAFLNAGASTQQAVLVDNGTAAADTDYVFNIGGKTITITYVVADGDPFNGVAPGTAISDAILQNLIVSKLQQNQTDFTVAATSTNQVTLTAVPYSVNKAVAVSGGGTGFAVNTNTAANSSSHIPFGVVVVDSGSDADGKLGALPSATGQKVLGISRRGHGSARYSYAESQALGLPQDGIFPGTDGTAMKQGSIAVRTEAAFTGTESAVFFRHTADGALTNLGYVAPATGTGLDALTAVSVDGPSVVLEDGSMVVPVTVNMP</sequence>
<dbReference type="Proteomes" id="UP000473574">
    <property type="component" value="Unassembled WGS sequence"/>
</dbReference>